<evidence type="ECO:0000313" key="3">
    <source>
        <dbReference type="EMBL" id="UOO79162.1"/>
    </source>
</evidence>
<reference evidence="3" key="3">
    <citation type="journal article" date="2022" name="Res Sq">
        <title>Evolution of multicellular longitudinally dividing oral cavity symbionts (Neisseriaceae).</title>
        <authorList>
            <person name="Nyongesa S."/>
            <person name="Weber P."/>
            <person name="Bernet E."/>
            <person name="Pullido F."/>
            <person name="Nieckarz M."/>
            <person name="Delaby M."/>
            <person name="Nieves C."/>
            <person name="Viehboeck T."/>
            <person name="Krause N."/>
            <person name="Rivera-Millot A."/>
            <person name="Nakamura A."/>
            <person name="Vischer N."/>
            <person name="VanNieuwenhze M."/>
            <person name="Brun Y."/>
            <person name="Cava F."/>
            <person name="Bulgheresi S."/>
            <person name="Veyrier F."/>
        </authorList>
    </citation>
    <scope>NUCLEOTIDE SEQUENCE</scope>
    <source>
        <strain evidence="3">1258/02</strain>
    </source>
</reference>
<dbReference type="RefSeq" id="WP_243650353.1">
    <property type="nucleotide sequence ID" value="NZ_CALJUB010000125.1"/>
</dbReference>
<dbReference type="AlphaFoldDB" id="A0AAE9GT55"/>
<evidence type="ECO:0000313" key="2">
    <source>
        <dbReference type="EMBL" id="TCP05112.1"/>
    </source>
</evidence>
<dbReference type="EMBL" id="CP091507">
    <property type="protein sequence ID" value="UOO79162.1"/>
    <property type="molecule type" value="Genomic_DNA"/>
</dbReference>
<reference evidence="3" key="2">
    <citation type="submission" date="2021-12" db="EMBL/GenBank/DDBJ databases">
        <authorList>
            <person name="Veyrier F.J."/>
        </authorList>
    </citation>
    <scope>NUCLEOTIDE SEQUENCE</scope>
    <source>
        <strain evidence="3">1258/02</strain>
    </source>
</reference>
<dbReference type="Proteomes" id="UP000294721">
    <property type="component" value="Unassembled WGS sequence"/>
</dbReference>
<evidence type="ECO:0000256" key="1">
    <source>
        <dbReference type="SAM" id="SignalP"/>
    </source>
</evidence>
<keyword evidence="4" id="KW-1185">Reference proteome</keyword>
<sequence length="186" mass="20779">MLKTKLWLLPLLWLAANAAQAAAPERMQICYRYGCKADTYVNVDAGTRARLQALFQNINSAAAERDAVRDAVQQLYLNAGAQSPIYQDKGGNFRDGLAEGRMDCADHSTNTTTFLNYLAAQGWLQYHSVGKPVYRLPRIIDLHYAAQLIENGSGEKWAVDSWFEDFGAPPAVVDLKSWKKGWKPPE</sequence>
<dbReference type="Proteomes" id="UP000829756">
    <property type="component" value="Chromosome"/>
</dbReference>
<dbReference type="EMBL" id="SLXE01000016">
    <property type="protein sequence ID" value="TCP05112.1"/>
    <property type="molecule type" value="Genomic_DNA"/>
</dbReference>
<gene>
    <name evidence="2" type="ORF">EV680_11637</name>
    <name evidence="3" type="ORF">LVJ78_10800</name>
</gene>
<evidence type="ECO:0000313" key="5">
    <source>
        <dbReference type="Proteomes" id="UP000829756"/>
    </source>
</evidence>
<keyword evidence="1" id="KW-0732">Signal</keyword>
<feature type="chain" id="PRO_5042294194" evidence="1">
    <location>
        <begin position="22"/>
        <end position="186"/>
    </location>
</feature>
<accession>A0AAE9GT55</accession>
<evidence type="ECO:0000313" key="4">
    <source>
        <dbReference type="Proteomes" id="UP000294721"/>
    </source>
</evidence>
<organism evidence="3 5">
    <name type="scientific">Uruburuella suis</name>
    <dbReference type="NCBI Taxonomy" id="252130"/>
    <lineage>
        <taxon>Bacteria</taxon>
        <taxon>Pseudomonadati</taxon>
        <taxon>Pseudomonadota</taxon>
        <taxon>Betaproteobacteria</taxon>
        <taxon>Neisseriales</taxon>
        <taxon>Neisseriaceae</taxon>
        <taxon>Uruburuella</taxon>
    </lineage>
</organism>
<protein>
    <submittedName>
        <fullName evidence="3">Uncharacterized protein</fullName>
    </submittedName>
</protein>
<proteinExistence type="predicted"/>
<dbReference type="KEGG" id="usu:LVJ78_10800"/>
<name>A0AAE9GT55_9NEIS</name>
<reference evidence="2 4" key="1">
    <citation type="submission" date="2019-03" db="EMBL/GenBank/DDBJ databases">
        <title>Genomic Encyclopedia of Type Strains, Phase IV (KMG-IV): sequencing the most valuable type-strain genomes for metagenomic binning, comparative biology and taxonomic classification.</title>
        <authorList>
            <person name="Goeker M."/>
        </authorList>
    </citation>
    <scope>NUCLEOTIDE SEQUENCE [LARGE SCALE GENOMIC DNA]</scope>
    <source>
        <strain evidence="2 4">DSM 17474</strain>
    </source>
</reference>
<feature type="signal peptide" evidence="1">
    <location>
        <begin position="1"/>
        <end position="21"/>
    </location>
</feature>